<feature type="transmembrane region" description="Helical" evidence="10">
    <location>
        <begin position="136"/>
        <end position="158"/>
    </location>
</feature>
<dbReference type="InterPro" id="IPR011712">
    <property type="entry name" value="Sig_transdc_His_kin_sub3_dim/P"/>
</dbReference>
<evidence type="ECO:0000256" key="9">
    <source>
        <dbReference type="SAM" id="Coils"/>
    </source>
</evidence>
<dbReference type="Gene3D" id="3.30.565.10">
    <property type="entry name" value="Histidine kinase-like ATPase, C-terminal domain"/>
    <property type="match status" value="1"/>
</dbReference>
<keyword evidence="10" id="KW-0472">Membrane</keyword>
<reference evidence="12 13" key="1">
    <citation type="submission" date="2018-02" db="EMBL/GenBank/DDBJ databases">
        <title>Complete genome sequencing of Faecalibacterium prausnitzii strains isolated from the human gut.</title>
        <authorList>
            <person name="Fitzgerald B.C."/>
            <person name="Shkoporov A.N."/>
            <person name="Ross P.R."/>
            <person name="Hill C."/>
        </authorList>
    </citation>
    <scope>NUCLEOTIDE SEQUENCE [LARGE SCALE GENOMIC DNA]</scope>
    <source>
        <strain evidence="12 13">APC942/32-1</strain>
    </source>
</reference>
<dbReference type="Gene3D" id="1.20.5.1930">
    <property type="match status" value="1"/>
</dbReference>
<dbReference type="AlphaFoldDB" id="A0A329U0I8"/>
<accession>A0A329U0I8</accession>
<comment type="catalytic activity">
    <reaction evidence="1">
        <text>ATP + protein L-histidine = ADP + protein N-phospho-L-histidine.</text>
        <dbReference type="EC" id="2.7.13.3"/>
    </reaction>
</comment>
<dbReference type="GO" id="GO:0046983">
    <property type="term" value="F:protein dimerization activity"/>
    <property type="evidence" value="ECO:0007669"/>
    <property type="project" value="InterPro"/>
</dbReference>
<evidence type="ECO:0000256" key="5">
    <source>
        <dbReference type="ARBA" id="ARBA00022741"/>
    </source>
</evidence>
<feature type="transmembrane region" description="Helical" evidence="10">
    <location>
        <begin position="12"/>
        <end position="35"/>
    </location>
</feature>
<dbReference type="SUPFAM" id="SSF55874">
    <property type="entry name" value="ATPase domain of HSP90 chaperone/DNA topoisomerase II/histidine kinase"/>
    <property type="match status" value="1"/>
</dbReference>
<evidence type="ECO:0000256" key="8">
    <source>
        <dbReference type="ARBA" id="ARBA00023012"/>
    </source>
</evidence>
<evidence type="ECO:0000256" key="1">
    <source>
        <dbReference type="ARBA" id="ARBA00000085"/>
    </source>
</evidence>
<keyword evidence="9" id="KW-0175">Coiled coil</keyword>
<keyword evidence="5" id="KW-0547">Nucleotide-binding</keyword>
<keyword evidence="10" id="KW-0812">Transmembrane</keyword>
<feature type="domain" description="Histidine kinase/HSP90-like ATPase" evidence="11">
    <location>
        <begin position="343"/>
        <end position="431"/>
    </location>
</feature>
<evidence type="ECO:0000256" key="10">
    <source>
        <dbReference type="SAM" id="Phobius"/>
    </source>
</evidence>
<dbReference type="OrthoDB" id="9781904at2"/>
<evidence type="ECO:0000256" key="3">
    <source>
        <dbReference type="ARBA" id="ARBA00022553"/>
    </source>
</evidence>
<dbReference type="InterPro" id="IPR050482">
    <property type="entry name" value="Sensor_HK_TwoCompSys"/>
</dbReference>
<evidence type="ECO:0000256" key="7">
    <source>
        <dbReference type="ARBA" id="ARBA00022840"/>
    </source>
</evidence>
<dbReference type="Pfam" id="PF07730">
    <property type="entry name" value="HisKA_3"/>
    <property type="match status" value="1"/>
</dbReference>
<dbReference type="PANTHER" id="PTHR24421">
    <property type="entry name" value="NITRATE/NITRITE SENSOR PROTEIN NARX-RELATED"/>
    <property type="match status" value="1"/>
</dbReference>
<dbReference type="EC" id="2.7.13.3" evidence="2"/>
<dbReference type="InterPro" id="IPR003594">
    <property type="entry name" value="HATPase_dom"/>
</dbReference>
<keyword evidence="6 12" id="KW-0418">Kinase</keyword>
<proteinExistence type="predicted"/>
<evidence type="ECO:0000259" key="11">
    <source>
        <dbReference type="SMART" id="SM00387"/>
    </source>
</evidence>
<dbReference type="EMBL" id="PRLB01000001">
    <property type="protein sequence ID" value="RAW55977.1"/>
    <property type="molecule type" value="Genomic_DNA"/>
</dbReference>
<evidence type="ECO:0000313" key="13">
    <source>
        <dbReference type="Proteomes" id="UP000251144"/>
    </source>
</evidence>
<keyword evidence="7" id="KW-0067">ATP-binding</keyword>
<evidence type="ECO:0000313" key="12">
    <source>
        <dbReference type="EMBL" id="RAW55977.1"/>
    </source>
</evidence>
<dbReference type="GO" id="GO:0000155">
    <property type="term" value="F:phosphorelay sensor kinase activity"/>
    <property type="evidence" value="ECO:0007669"/>
    <property type="project" value="InterPro"/>
</dbReference>
<keyword evidence="4" id="KW-0808">Transferase</keyword>
<name>A0A329U0I8_9FIRM</name>
<organism evidence="12 13">
    <name type="scientific">Faecalibacterium prausnitzii</name>
    <dbReference type="NCBI Taxonomy" id="853"/>
    <lineage>
        <taxon>Bacteria</taxon>
        <taxon>Bacillati</taxon>
        <taxon>Bacillota</taxon>
        <taxon>Clostridia</taxon>
        <taxon>Eubacteriales</taxon>
        <taxon>Oscillospiraceae</taxon>
        <taxon>Faecalibacterium</taxon>
    </lineage>
</organism>
<evidence type="ECO:0000256" key="2">
    <source>
        <dbReference type="ARBA" id="ARBA00012438"/>
    </source>
</evidence>
<sequence length="444" mass="49818">MKTENLSIGLRVLYHAIEWLTVFLILLIFAVQIITPLYAVRVGRADSFLQQLQWLPYRPGVLALGVMLAAVGTILSKCSHEVDSGFLSRSSWQLYLLEGVLYSASALIFQQNCDKIALFAIVDMVDDPRSLRQKRFLSAMIVVYLFCNMDAATSALHAVTLKQYLAFYSLHTRSVLQLVIESLSALEMILFILYMVLFISQQTSEKQEILNLNQQLQQANEQLRIYAEESAHTAQVQERNRLAREIHDTLGHVLTGITAGADACIQMMDDSPEMARHQMELIADTARNGMNDVRRSVKALRPDSLEKENLSGALNKMCTSMAQSSGAQIQLEESLAGLTLSQDEEDCVYRTVQEGITNAIRHGHATRVQVRCHIEDGVLEVSVRDNGIGCKSVTPGFGLQHMQERMLMLGGTFWYENSDGFCIRAEIPLRKTPGSEKRKQEETV</sequence>
<keyword evidence="10" id="KW-1133">Transmembrane helix</keyword>
<dbReference type="GO" id="GO:0005524">
    <property type="term" value="F:ATP binding"/>
    <property type="evidence" value="ECO:0007669"/>
    <property type="project" value="UniProtKB-KW"/>
</dbReference>
<feature type="transmembrane region" description="Helical" evidence="10">
    <location>
        <begin position="55"/>
        <end position="75"/>
    </location>
</feature>
<gene>
    <name evidence="12" type="ORF">C4N26_03030</name>
</gene>
<dbReference type="CDD" id="cd16917">
    <property type="entry name" value="HATPase_UhpB-NarQ-NarX-like"/>
    <property type="match status" value="1"/>
</dbReference>
<evidence type="ECO:0000256" key="6">
    <source>
        <dbReference type="ARBA" id="ARBA00022777"/>
    </source>
</evidence>
<feature type="transmembrane region" description="Helical" evidence="10">
    <location>
        <begin position="178"/>
        <end position="199"/>
    </location>
</feature>
<feature type="coiled-coil region" evidence="9">
    <location>
        <begin position="199"/>
        <end position="229"/>
    </location>
</feature>
<dbReference type="InterPro" id="IPR036890">
    <property type="entry name" value="HATPase_C_sf"/>
</dbReference>
<evidence type="ECO:0000256" key="4">
    <source>
        <dbReference type="ARBA" id="ARBA00022679"/>
    </source>
</evidence>
<dbReference type="GO" id="GO:0016020">
    <property type="term" value="C:membrane"/>
    <property type="evidence" value="ECO:0007669"/>
    <property type="project" value="InterPro"/>
</dbReference>
<keyword evidence="8" id="KW-0902">Two-component regulatory system</keyword>
<keyword evidence="3" id="KW-0597">Phosphoprotein</keyword>
<comment type="caution">
    <text evidence="12">The sequence shown here is derived from an EMBL/GenBank/DDBJ whole genome shotgun (WGS) entry which is preliminary data.</text>
</comment>
<dbReference type="Pfam" id="PF02518">
    <property type="entry name" value="HATPase_c"/>
    <property type="match status" value="1"/>
</dbReference>
<dbReference type="RefSeq" id="WP_158400269.1">
    <property type="nucleotide sequence ID" value="NZ_DAWDHA010000009.1"/>
</dbReference>
<protein>
    <recommendedName>
        <fullName evidence="2">histidine kinase</fullName>
        <ecNumber evidence="2">2.7.13.3</ecNumber>
    </recommendedName>
</protein>
<dbReference type="Proteomes" id="UP000251144">
    <property type="component" value="Unassembled WGS sequence"/>
</dbReference>
<dbReference type="PANTHER" id="PTHR24421:SF10">
    <property type="entry name" value="NITRATE_NITRITE SENSOR PROTEIN NARQ"/>
    <property type="match status" value="1"/>
</dbReference>
<dbReference type="SMART" id="SM00387">
    <property type="entry name" value="HATPase_c"/>
    <property type="match status" value="1"/>
</dbReference>